<evidence type="ECO:0000256" key="1">
    <source>
        <dbReference type="ARBA" id="ARBA00007361"/>
    </source>
</evidence>
<dbReference type="KEGG" id="ipu:108267448"/>
<dbReference type="Proteomes" id="UP000221080">
    <property type="component" value="Chromosome 7"/>
</dbReference>
<dbReference type="Pfam" id="PF01248">
    <property type="entry name" value="Ribosomal_L7Ae"/>
    <property type="match status" value="1"/>
</dbReference>
<protein>
    <submittedName>
        <fullName evidence="4">Growth arrest and DNA-damage-inducible, beta b</fullName>
    </submittedName>
</protein>
<dbReference type="STRING" id="7998.ENSIPUP00000020877"/>
<dbReference type="InterPro" id="IPR029064">
    <property type="entry name" value="Ribosomal_eL30-like_sf"/>
</dbReference>
<dbReference type="GO" id="GO:0005737">
    <property type="term" value="C:cytoplasm"/>
    <property type="evidence" value="ECO:0007669"/>
    <property type="project" value="TreeGrafter"/>
</dbReference>
<dbReference type="GO" id="GO:0051726">
    <property type="term" value="P:regulation of cell cycle"/>
    <property type="evidence" value="ECO:0007669"/>
    <property type="project" value="InterPro"/>
</dbReference>
<gene>
    <name evidence="4" type="primary">gadd45bb</name>
</gene>
<keyword evidence="3" id="KW-1185">Reference proteome</keyword>
<dbReference type="InterPro" id="IPR004038">
    <property type="entry name" value="Ribosomal_eL8/eL30/eS12/Gad45"/>
</dbReference>
<name>A0A2D0R8V1_ICTPU</name>
<dbReference type="SUPFAM" id="SSF55315">
    <property type="entry name" value="L30e-like"/>
    <property type="match status" value="1"/>
</dbReference>
<evidence type="ECO:0000259" key="2">
    <source>
        <dbReference type="Pfam" id="PF01248"/>
    </source>
</evidence>
<evidence type="ECO:0000313" key="3">
    <source>
        <dbReference type="Proteomes" id="UP000221080"/>
    </source>
</evidence>
<reference evidence="4" key="2">
    <citation type="submission" date="2025-08" db="UniProtKB">
        <authorList>
            <consortium name="RefSeq"/>
        </authorList>
    </citation>
    <scope>IDENTIFICATION</scope>
    <source>
        <tissue evidence="4">Blood</tissue>
    </source>
</reference>
<dbReference type="PANTHER" id="PTHR10411:SF5">
    <property type="entry name" value="GROWTH ARREST AND DNA DAMAGE-INDUCIBLE PROTEIN GADD45 BETA"/>
    <property type="match status" value="1"/>
</dbReference>
<sequence>MTLGDVRSCSCSHTQTEGVADALLELLSAARHQDCVTLGVYEAAQLLNVDPDSVVLCVLAADEEHEGDVALQIHFTLLQAFCREIHIDALRVSGMRRLAETLGELPTSEGPAQAPIDLHCILVTNLQVEHKKLSEVGRFCRENLCKNQWIPHISLHEH</sequence>
<evidence type="ECO:0000313" key="4">
    <source>
        <dbReference type="RefSeq" id="XP_017327007.1"/>
    </source>
</evidence>
<organism evidence="3 4">
    <name type="scientific">Ictalurus punctatus</name>
    <name type="common">Channel catfish</name>
    <name type="synonym">Silurus punctatus</name>
    <dbReference type="NCBI Taxonomy" id="7998"/>
    <lineage>
        <taxon>Eukaryota</taxon>
        <taxon>Metazoa</taxon>
        <taxon>Chordata</taxon>
        <taxon>Craniata</taxon>
        <taxon>Vertebrata</taxon>
        <taxon>Euteleostomi</taxon>
        <taxon>Actinopterygii</taxon>
        <taxon>Neopterygii</taxon>
        <taxon>Teleostei</taxon>
        <taxon>Ostariophysi</taxon>
        <taxon>Siluriformes</taxon>
        <taxon>Ictaluridae</taxon>
        <taxon>Ictalurus</taxon>
    </lineage>
</organism>
<dbReference type="InterPro" id="IPR024824">
    <property type="entry name" value="GADD45"/>
</dbReference>
<dbReference type="RefSeq" id="XP_017327007.1">
    <property type="nucleotide sequence ID" value="XM_017471518.3"/>
</dbReference>
<dbReference type="GeneID" id="108267448"/>
<comment type="similarity">
    <text evidence="1">Belongs to the GADD45 family.</text>
</comment>
<dbReference type="CTD" id="497646"/>
<dbReference type="GO" id="GO:0005634">
    <property type="term" value="C:nucleus"/>
    <property type="evidence" value="ECO:0007669"/>
    <property type="project" value="InterPro"/>
</dbReference>
<dbReference type="OMA" id="RAFCCEA"/>
<dbReference type="AlphaFoldDB" id="A0A2D0R8V1"/>
<dbReference type="Gene3D" id="3.30.1330.30">
    <property type="match status" value="1"/>
</dbReference>
<reference evidence="3" key="1">
    <citation type="journal article" date="2016" name="Nat. Commun.">
        <title>The channel catfish genome sequence provides insights into the evolution of scale formation in teleosts.</title>
        <authorList>
            <person name="Liu Z."/>
            <person name="Liu S."/>
            <person name="Yao J."/>
            <person name="Bao L."/>
            <person name="Zhang J."/>
            <person name="Li Y."/>
            <person name="Jiang C."/>
            <person name="Sun L."/>
            <person name="Wang R."/>
            <person name="Zhang Y."/>
            <person name="Zhou T."/>
            <person name="Zeng Q."/>
            <person name="Fu Q."/>
            <person name="Gao S."/>
            <person name="Li N."/>
            <person name="Koren S."/>
            <person name="Jiang Y."/>
            <person name="Zimin A."/>
            <person name="Xu P."/>
            <person name="Phillippy A.M."/>
            <person name="Geng X."/>
            <person name="Song L."/>
            <person name="Sun F."/>
            <person name="Li C."/>
            <person name="Wang X."/>
            <person name="Chen A."/>
            <person name="Jin Y."/>
            <person name="Yuan Z."/>
            <person name="Yang Y."/>
            <person name="Tan S."/>
            <person name="Peatman E."/>
            <person name="Lu J."/>
            <person name="Qin Z."/>
            <person name="Dunham R."/>
            <person name="Li Z."/>
            <person name="Sonstegard T."/>
            <person name="Feng J."/>
            <person name="Danzmann R.G."/>
            <person name="Schroeder S."/>
            <person name="Scheffler B."/>
            <person name="Duke M.V."/>
            <person name="Ballard L."/>
            <person name="Kucuktas H."/>
            <person name="Kaltenboeck L."/>
            <person name="Liu H."/>
            <person name="Armbruster J."/>
            <person name="Xie Y."/>
            <person name="Kirby M.L."/>
            <person name="Tian Y."/>
            <person name="Flanagan M.E."/>
            <person name="Mu W."/>
            <person name="Waldbieser G.C."/>
        </authorList>
    </citation>
    <scope>NUCLEOTIDE SEQUENCE [LARGE SCALE GENOMIC DNA]</scope>
    <source>
        <strain evidence="3">SDA103</strain>
    </source>
</reference>
<dbReference type="OrthoDB" id="5976967at2759"/>
<dbReference type="PANTHER" id="PTHR10411">
    <property type="entry name" value="GROWTH ARREST AND DNA DAMAGE-INDUCIBLE PROTEIN GADD45"/>
    <property type="match status" value="1"/>
</dbReference>
<accession>A0A2D0R8V1</accession>
<proteinExistence type="inferred from homology"/>
<feature type="domain" description="Ribosomal protein eL8/eL30/eS12/Gadd45" evidence="2">
    <location>
        <begin position="22"/>
        <end position="105"/>
    </location>
</feature>